<sequence>MLRLGTFVYHMQHSPYILAKECFWDSNP</sequence>
<proteinExistence type="predicted"/>
<evidence type="ECO:0000313" key="1">
    <source>
        <dbReference type="EMBL" id="MBX70133.1"/>
    </source>
</evidence>
<dbReference type="EMBL" id="GGEC01089649">
    <property type="protein sequence ID" value="MBX70133.1"/>
    <property type="molecule type" value="Transcribed_RNA"/>
</dbReference>
<reference evidence="1" key="1">
    <citation type="submission" date="2018-02" db="EMBL/GenBank/DDBJ databases">
        <title>Rhizophora mucronata_Transcriptome.</title>
        <authorList>
            <person name="Meera S.P."/>
            <person name="Sreeshan A."/>
            <person name="Augustine A."/>
        </authorList>
    </citation>
    <scope>NUCLEOTIDE SEQUENCE</scope>
    <source>
        <tissue evidence="1">Leaf</tissue>
    </source>
</reference>
<protein>
    <submittedName>
        <fullName evidence="1">Uncharacterized protein</fullName>
    </submittedName>
</protein>
<accession>A0A2P2QT13</accession>
<dbReference type="AlphaFoldDB" id="A0A2P2QT13"/>
<name>A0A2P2QT13_RHIMU</name>
<organism evidence="1">
    <name type="scientific">Rhizophora mucronata</name>
    <name type="common">Asiatic mangrove</name>
    <dbReference type="NCBI Taxonomy" id="61149"/>
    <lineage>
        <taxon>Eukaryota</taxon>
        <taxon>Viridiplantae</taxon>
        <taxon>Streptophyta</taxon>
        <taxon>Embryophyta</taxon>
        <taxon>Tracheophyta</taxon>
        <taxon>Spermatophyta</taxon>
        <taxon>Magnoliopsida</taxon>
        <taxon>eudicotyledons</taxon>
        <taxon>Gunneridae</taxon>
        <taxon>Pentapetalae</taxon>
        <taxon>rosids</taxon>
        <taxon>fabids</taxon>
        <taxon>Malpighiales</taxon>
        <taxon>Rhizophoraceae</taxon>
        <taxon>Rhizophora</taxon>
    </lineage>
</organism>